<feature type="non-terminal residue" evidence="1">
    <location>
        <position position="1"/>
    </location>
</feature>
<evidence type="ECO:0000313" key="2">
    <source>
        <dbReference type="Proteomes" id="UP000257109"/>
    </source>
</evidence>
<dbReference type="EMBL" id="QJKJ01003104">
    <property type="protein sequence ID" value="RDX99946.1"/>
    <property type="molecule type" value="Genomic_DNA"/>
</dbReference>
<dbReference type="AlphaFoldDB" id="A0A371HB21"/>
<accession>A0A371HB21</accession>
<dbReference type="CDD" id="cd00303">
    <property type="entry name" value="retropepsin_like"/>
    <property type="match status" value="1"/>
</dbReference>
<gene>
    <name evidence="1" type="ORF">CR513_16944</name>
</gene>
<proteinExistence type="predicted"/>
<name>A0A371HB21_MUCPR</name>
<dbReference type="PANTHER" id="PTHR35046">
    <property type="entry name" value="ZINC KNUCKLE (CCHC-TYPE) FAMILY PROTEIN"/>
    <property type="match status" value="1"/>
</dbReference>
<reference evidence="1" key="1">
    <citation type="submission" date="2018-05" db="EMBL/GenBank/DDBJ databases">
        <title>Draft genome of Mucuna pruriens seed.</title>
        <authorList>
            <person name="Nnadi N.E."/>
            <person name="Vos R."/>
            <person name="Hasami M.H."/>
            <person name="Devisetty U.K."/>
            <person name="Aguiy J.C."/>
        </authorList>
    </citation>
    <scope>NUCLEOTIDE SEQUENCE [LARGE SCALE GENOMIC DNA]</scope>
    <source>
        <strain evidence="1">JCA_2017</strain>
    </source>
</reference>
<protein>
    <submittedName>
        <fullName evidence="1">Uncharacterized protein</fullName>
    </submittedName>
</protein>
<dbReference type="PANTHER" id="PTHR35046:SF9">
    <property type="entry name" value="RNA-DIRECTED DNA POLYMERASE"/>
    <property type="match status" value="1"/>
</dbReference>
<dbReference type="OrthoDB" id="1747743at2759"/>
<sequence length="100" mass="11346">MGKLCSLVIGGGSIVNVVSLKLVKKLAIPTLAHPKPYKLQELSEKGEMLMDRQVSFTITLGSYRDEILFQVVPMEATHIILCKPWQFDRRMTYDKVILKP</sequence>
<comment type="caution">
    <text evidence="1">The sequence shown here is derived from an EMBL/GenBank/DDBJ whole genome shotgun (WGS) entry which is preliminary data.</text>
</comment>
<keyword evidence="2" id="KW-1185">Reference proteome</keyword>
<evidence type="ECO:0000313" key="1">
    <source>
        <dbReference type="EMBL" id="RDX99946.1"/>
    </source>
</evidence>
<dbReference type="Proteomes" id="UP000257109">
    <property type="component" value="Unassembled WGS sequence"/>
</dbReference>
<organism evidence="1 2">
    <name type="scientific">Mucuna pruriens</name>
    <name type="common">Velvet bean</name>
    <name type="synonym">Dolichos pruriens</name>
    <dbReference type="NCBI Taxonomy" id="157652"/>
    <lineage>
        <taxon>Eukaryota</taxon>
        <taxon>Viridiplantae</taxon>
        <taxon>Streptophyta</taxon>
        <taxon>Embryophyta</taxon>
        <taxon>Tracheophyta</taxon>
        <taxon>Spermatophyta</taxon>
        <taxon>Magnoliopsida</taxon>
        <taxon>eudicotyledons</taxon>
        <taxon>Gunneridae</taxon>
        <taxon>Pentapetalae</taxon>
        <taxon>rosids</taxon>
        <taxon>fabids</taxon>
        <taxon>Fabales</taxon>
        <taxon>Fabaceae</taxon>
        <taxon>Papilionoideae</taxon>
        <taxon>50 kb inversion clade</taxon>
        <taxon>NPAAA clade</taxon>
        <taxon>indigoferoid/millettioid clade</taxon>
        <taxon>Phaseoleae</taxon>
        <taxon>Mucuna</taxon>
    </lineage>
</organism>